<evidence type="ECO:0000256" key="2">
    <source>
        <dbReference type="ARBA" id="ARBA00023187"/>
    </source>
</evidence>
<reference evidence="5 6" key="1">
    <citation type="journal article" date="2019" name="J. Hered.">
        <title>An Improved Genome Assembly for Drosophila navojoa, the Basal Species in the mojavensis Cluster.</title>
        <authorList>
            <person name="Vanderlinde T."/>
            <person name="Dupim E.G."/>
            <person name="Nazario-Yepiz N.O."/>
            <person name="Carvalho A.B."/>
        </authorList>
    </citation>
    <scope>NUCLEOTIDE SEQUENCE [LARGE SCALE GENOMIC DNA]</scope>
    <source>
        <strain evidence="5">Navoj_Jal97</strain>
        <tissue evidence="5">Whole organism</tissue>
    </source>
</reference>
<evidence type="ECO:0000256" key="3">
    <source>
        <dbReference type="SAM" id="MobiDB-lite"/>
    </source>
</evidence>
<feature type="compositionally biased region" description="Basic and acidic residues" evidence="3">
    <location>
        <begin position="923"/>
        <end position="951"/>
    </location>
</feature>
<feature type="compositionally biased region" description="Low complexity" evidence="3">
    <location>
        <begin position="190"/>
        <end position="207"/>
    </location>
</feature>
<feature type="compositionally biased region" description="Basic residues" evidence="3">
    <location>
        <begin position="828"/>
        <end position="922"/>
    </location>
</feature>
<feature type="region of interest" description="Disordered" evidence="3">
    <location>
        <begin position="184"/>
        <end position="220"/>
    </location>
</feature>
<dbReference type="InterPro" id="IPR040397">
    <property type="entry name" value="SWAP"/>
</dbReference>
<comment type="caution">
    <text evidence="5">The sequence shown here is derived from an EMBL/GenBank/DDBJ whole genome shotgun (WGS) entry which is preliminary data.</text>
</comment>
<dbReference type="GO" id="GO:0006397">
    <property type="term" value="P:mRNA processing"/>
    <property type="evidence" value="ECO:0007669"/>
    <property type="project" value="UniProtKB-KW"/>
</dbReference>
<feature type="compositionally biased region" description="Basic residues" evidence="3">
    <location>
        <begin position="488"/>
        <end position="510"/>
    </location>
</feature>
<keyword evidence="2" id="KW-0508">mRNA splicing</keyword>
<accession>A0A484B8E8</accession>
<feature type="domain" description="Suppressor of white apricot N-terminal" evidence="4">
    <location>
        <begin position="39"/>
        <end position="177"/>
    </location>
</feature>
<feature type="region of interest" description="Disordered" evidence="3">
    <location>
        <begin position="754"/>
        <end position="779"/>
    </location>
</feature>
<dbReference type="InterPro" id="IPR019147">
    <property type="entry name" value="SWAP_N_domain"/>
</dbReference>
<dbReference type="OrthoDB" id="10070965at2759"/>
<dbReference type="STRING" id="7232.A0A484B8E8"/>
<feature type="region of interest" description="Disordered" evidence="3">
    <location>
        <begin position="402"/>
        <end position="520"/>
    </location>
</feature>
<feature type="region of interest" description="Disordered" evidence="3">
    <location>
        <begin position="591"/>
        <end position="696"/>
    </location>
</feature>
<feature type="compositionally biased region" description="Basic residues" evidence="3">
    <location>
        <begin position="283"/>
        <end position="293"/>
    </location>
</feature>
<dbReference type="SMART" id="SM01141">
    <property type="entry name" value="DRY_EERY"/>
    <property type="match status" value="1"/>
</dbReference>
<dbReference type="PANTHER" id="PTHR13161:SF4">
    <property type="entry name" value="CLK4-ASSOCIATING SERINE_ARGININE RICH PROTEIN"/>
    <property type="match status" value="1"/>
</dbReference>
<dbReference type="Pfam" id="PF09750">
    <property type="entry name" value="DRY_EERY"/>
    <property type="match status" value="1"/>
</dbReference>
<feature type="region of interest" description="Disordered" evidence="3">
    <location>
        <begin position="278"/>
        <end position="339"/>
    </location>
</feature>
<evidence type="ECO:0000313" key="6">
    <source>
        <dbReference type="Proteomes" id="UP000295192"/>
    </source>
</evidence>
<keyword evidence="1" id="KW-0507">mRNA processing</keyword>
<sequence length="981" mass="111409">MWHEARKQERRIRGLIVDYRKRAERRQYFYDKIQADPTQFLQLHGRRCKIYLDPAVAAAGDGDAIIVPWQGHQDNLIDRFDVRAHLDYIAPVPKSSNEQGEDDSELTAEERQLNYERYRILAQNDFLNVSEDKFLHQLYLEEQYGANAQLEAERNLGKKKQKSTGGATIGYSYDDVGDLPSIAIGPQPFGSVQPASSSSSGAVVPSGEKAENSDESDSDIDMDVSIDIGKLDTAQAHELNACGRNYGMKSNDFFSHLTKDADEADALRIAREEEQEKMLLSGRKSRRERRAQKERRIANRPFSPPSYAAKEDQSKNKDKDEDSESRSPSPAEGGGEKITYITSFGGEDEMQPHSKITINLTKPGQTLGESCINASSGAASAATSVSYAQKVKDNLDKLKLMNESAKRSGRRRSHSTSRSPSRRRSRRRSYHRRSRTRSRRRRRYYSRSRSQSRTRSKSWERSRSPSYRRSRKRYSYSSGSSSASSYTKSRRRRSRSHSRASRLSRAHSCVKKAATPPATQKTQTICLSTTTTTTTASTILATAASVPLKQLLTKPAEQTVSAVPMISYPLSSRVLSMTTTAPAVIKATPVVPQVTEPPPPPLKRYYGRKRGNDTSSSSAESSDPSDAEEDESKQPGKSLRGRDRDDSDELDVDTASERSQPLMSSSSTGNQTGKYSSATETKVSKQNQSVSLPQITGVHHKISRLYLKKSKPNNVNPSQTPTKYEYIIGSGQASGSGRPNLRERLKRKMQNLLNRQYKADKRAEIEKTERERQLQQEREDEMRELALKLRRRRRELRHKYGTPSSGKLSDSDVDSVDSEAPARTTKASARRSRSRSGSHSRTKRHRSRSRSRRSTSRVQRKRRSRSPSRSRRQRSRSRSRRSNSRPIERKRRSHSRRRSGSRERRHSRSRRSQSQSRRRRQREHSLERARDRERYRQQHYERTHSAREEAQAHGSGSGSGSGNRGRVVISAPPKLKKLVDY</sequence>
<dbReference type="OMA" id="AIMQVIF"/>
<evidence type="ECO:0000259" key="4">
    <source>
        <dbReference type="SMART" id="SM01141"/>
    </source>
</evidence>
<keyword evidence="6" id="KW-1185">Reference proteome</keyword>
<evidence type="ECO:0000256" key="1">
    <source>
        <dbReference type="ARBA" id="ARBA00022664"/>
    </source>
</evidence>
<protein>
    <recommendedName>
        <fullName evidence="4">Suppressor of white apricot N-terminal domain-containing protein</fullName>
    </recommendedName>
</protein>
<feature type="compositionally biased region" description="Polar residues" evidence="3">
    <location>
        <begin position="657"/>
        <end position="694"/>
    </location>
</feature>
<dbReference type="EMBL" id="LSRL02000117">
    <property type="protein sequence ID" value="TDG44131.1"/>
    <property type="molecule type" value="Genomic_DNA"/>
</dbReference>
<gene>
    <name evidence="5" type="ORF">AWZ03_009462</name>
</gene>
<dbReference type="Proteomes" id="UP000295192">
    <property type="component" value="Unassembled WGS sequence"/>
</dbReference>
<dbReference type="AlphaFoldDB" id="A0A484B8E8"/>
<feature type="compositionally biased region" description="Basic and acidic residues" evidence="3">
    <location>
        <begin position="309"/>
        <end position="320"/>
    </location>
</feature>
<feature type="compositionally biased region" description="Low complexity" evidence="3">
    <location>
        <begin position="475"/>
        <end position="487"/>
    </location>
</feature>
<feature type="compositionally biased region" description="Basic residues" evidence="3">
    <location>
        <begin position="407"/>
        <end position="456"/>
    </location>
</feature>
<feature type="compositionally biased region" description="Low complexity" evidence="3">
    <location>
        <begin position="511"/>
        <end position="520"/>
    </location>
</feature>
<feature type="compositionally biased region" description="Low complexity" evidence="3">
    <location>
        <begin position="613"/>
        <end position="622"/>
    </location>
</feature>
<dbReference type="GO" id="GO:0008380">
    <property type="term" value="P:RNA splicing"/>
    <property type="evidence" value="ECO:0007669"/>
    <property type="project" value="UniProtKB-KW"/>
</dbReference>
<dbReference type="PANTHER" id="PTHR13161">
    <property type="entry name" value="SPLICING FACTOR SUPPRESSOR OF WHITE APRICOT"/>
    <property type="match status" value="1"/>
</dbReference>
<name>A0A484B8E8_DRONA</name>
<proteinExistence type="predicted"/>
<organism evidence="5 6">
    <name type="scientific">Drosophila navojoa</name>
    <name type="common">Fruit fly</name>
    <dbReference type="NCBI Taxonomy" id="7232"/>
    <lineage>
        <taxon>Eukaryota</taxon>
        <taxon>Metazoa</taxon>
        <taxon>Ecdysozoa</taxon>
        <taxon>Arthropoda</taxon>
        <taxon>Hexapoda</taxon>
        <taxon>Insecta</taxon>
        <taxon>Pterygota</taxon>
        <taxon>Neoptera</taxon>
        <taxon>Endopterygota</taxon>
        <taxon>Diptera</taxon>
        <taxon>Brachycera</taxon>
        <taxon>Muscomorpha</taxon>
        <taxon>Ephydroidea</taxon>
        <taxon>Drosophilidae</taxon>
        <taxon>Drosophila</taxon>
    </lineage>
</organism>
<evidence type="ECO:0000313" key="5">
    <source>
        <dbReference type="EMBL" id="TDG44131.1"/>
    </source>
</evidence>
<feature type="region of interest" description="Disordered" evidence="3">
    <location>
        <begin position="796"/>
        <end position="981"/>
    </location>
</feature>
<feature type="compositionally biased region" description="Basic and acidic residues" evidence="3">
    <location>
        <begin position="757"/>
        <end position="779"/>
    </location>
</feature>